<dbReference type="Gene3D" id="1.10.260.40">
    <property type="entry name" value="lambda repressor-like DNA-binding domains"/>
    <property type="match status" value="1"/>
</dbReference>
<evidence type="ECO:0000313" key="3">
    <source>
        <dbReference type="Proteomes" id="UP001501598"/>
    </source>
</evidence>
<evidence type="ECO:0000259" key="1">
    <source>
        <dbReference type="PROSITE" id="PS50943"/>
    </source>
</evidence>
<feature type="domain" description="HTH cro/C1-type" evidence="1">
    <location>
        <begin position="16"/>
        <end position="72"/>
    </location>
</feature>
<gene>
    <name evidence="2" type="ORF">GCM10023175_00470</name>
</gene>
<dbReference type="Pfam" id="PF13560">
    <property type="entry name" value="HTH_31"/>
    <property type="match status" value="1"/>
</dbReference>
<dbReference type="EMBL" id="BAABGT010000002">
    <property type="protein sequence ID" value="GAA4535206.1"/>
    <property type="molecule type" value="Genomic_DNA"/>
</dbReference>
<sequence>MARNAVVGRLRLASGLRRHRLSAGLTLDDVAQRLECSPAKVSRMETGAVGANVQDVRAIAELLGLGDAERELMTELAREARSRGWWQEFADVVPAGSATFYGLEDGAARIEQHTTSLVPGLLQTRGYARALLESASAAGSAVVERRLELRMRRQQVLSRQDRPAVTVLLDEAVLHRPVGGLAVMAEQLSSLLAMSSASTVDLRILPFSAGAHASAGVGFSLFGFDDRVPPVVFAEQLSRNLFVDDPGEVQIYRRSLMDSTEKALAPEATRDMISGRLRALR</sequence>
<reference evidence="3" key="1">
    <citation type="journal article" date="2019" name="Int. J. Syst. Evol. Microbiol.">
        <title>The Global Catalogue of Microorganisms (GCM) 10K type strain sequencing project: providing services to taxonomists for standard genome sequencing and annotation.</title>
        <authorList>
            <consortium name="The Broad Institute Genomics Platform"/>
            <consortium name="The Broad Institute Genome Sequencing Center for Infectious Disease"/>
            <person name="Wu L."/>
            <person name="Ma J."/>
        </authorList>
    </citation>
    <scope>NUCLEOTIDE SEQUENCE [LARGE SCALE GENOMIC DNA]</scope>
    <source>
        <strain evidence="3">JCM 17906</strain>
    </source>
</reference>
<dbReference type="SMART" id="SM00530">
    <property type="entry name" value="HTH_XRE"/>
    <property type="match status" value="1"/>
</dbReference>
<accession>A0ABP8RCP5</accession>
<dbReference type="SUPFAM" id="SSF47413">
    <property type="entry name" value="lambda repressor-like DNA-binding domains"/>
    <property type="match status" value="1"/>
</dbReference>
<dbReference type="PROSITE" id="PS50943">
    <property type="entry name" value="HTH_CROC1"/>
    <property type="match status" value="1"/>
</dbReference>
<proteinExistence type="predicted"/>
<evidence type="ECO:0000313" key="2">
    <source>
        <dbReference type="EMBL" id="GAA4535206.1"/>
    </source>
</evidence>
<dbReference type="CDD" id="cd00093">
    <property type="entry name" value="HTH_XRE"/>
    <property type="match status" value="1"/>
</dbReference>
<name>A0ABP8RCP5_9PSEU</name>
<dbReference type="RefSeq" id="WP_345411432.1">
    <property type="nucleotide sequence ID" value="NZ_BAABGT010000002.1"/>
</dbReference>
<dbReference type="InterPro" id="IPR001387">
    <property type="entry name" value="Cro/C1-type_HTH"/>
</dbReference>
<dbReference type="Pfam" id="PF19054">
    <property type="entry name" value="DUF5753"/>
    <property type="match status" value="1"/>
</dbReference>
<keyword evidence="3" id="KW-1185">Reference proteome</keyword>
<dbReference type="InterPro" id="IPR010982">
    <property type="entry name" value="Lambda_DNA-bd_dom_sf"/>
</dbReference>
<dbReference type="InterPro" id="IPR043917">
    <property type="entry name" value="DUF5753"/>
</dbReference>
<dbReference type="Proteomes" id="UP001501598">
    <property type="component" value="Unassembled WGS sequence"/>
</dbReference>
<organism evidence="2 3">
    <name type="scientific">Pseudonocardia xishanensis</name>
    <dbReference type="NCBI Taxonomy" id="630995"/>
    <lineage>
        <taxon>Bacteria</taxon>
        <taxon>Bacillati</taxon>
        <taxon>Actinomycetota</taxon>
        <taxon>Actinomycetes</taxon>
        <taxon>Pseudonocardiales</taxon>
        <taxon>Pseudonocardiaceae</taxon>
        <taxon>Pseudonocardia</taxon>
    </lineage>
</organism>
<comment type="caution">
    <text evidence="2">The sequence shown here is derived from an EMBL/GenBank/DDBJ whole genome shotgun (WGS) entry which is preliminary data.</text>
</comment>
<protein>
    <submittedName>
        <fullName evidence="2">Helix-turn-helix transcriptional regulator</fullName>
    </submittedName>
</protein>